<sequence length="238" mass="26298">MKMSQVFVDVPQGFNSAVEALNSVPQDILVEMCQDVAAFLQYRVALLPEEQYKKSLKDAGVLYDTKLLLNAISYIFRSAAKAKLPTEKLIAELKSSLCWKENTLSVLKHVWNEQGKILSSSDLTETLNVGQLLEMKWKLSVGVSSSSCRSLNSPYITVLVTVTDPSGGVSSKSFEMAIGEFKVSAVHIHDFHIFTIIDSLYGFIVNQHHDWLPVGLLTHLVEHCSGLAEVKGSNQVQA</sequence>
<dbReference type="OrthoDB" id="10251827at2759"/>
<dbReference type="STRING" id="50429.A0A2B4SRY5"/>
<comment type="caution">
    <text evidence="5">The sequence shown here is derived from an EMBL/GenBank/DDBJ whole genome shotgun (WGS) entry which is preliminary data.</text>
</comment>
<feature type="domain" description="COMM" evidence="4">
    <location>
        <begin position="129"/>
        <end position="182"/>
    </location>
</feature>
<dbReference type="PANTHER" id="PTHR16231:SF5">
    <property type="entry name" value="COMM DOMAIN-CONTAINING PROTEIN 6"/>
    <property type="match status" value="1"/>
</dbReference>
<dbReference type="GO" id="GO:0051059">
    <property type="term" value="F:NF-kappaB binding"/>
    <property type="evidence" value="ECO:0007669"/>
    <property type="project" value="TreeGrafter"/>
</dbReference>
<dbReference type="PANTHER" id="PTHR16231">
    <property type="entry name" value="COMM DOMAIN-CONTAINING PROTEIN 4-8 FAMILY MEMBER"/>
    <property type="match status" value="1"/>
</dbReference>
<dbReference type="Proteomes" id="UP000225706">
    <property type="component" value="Unassembled WGS sequence"/>
</dbReference>
<organism evidence="5 6">
    <name type="scientific">Stylophora pistillata</name>
    <name type="common">Smooth cauliflower coral</name>
    <dbReference type="NCBI Taxonomy" id="50429"/>
    <lineage>
        <taxon>Eukaryota</taxon>
        <taxon>Metazoa</taxon>
        <taxon>Cnidaria</taxon>
        <taxon>Anthozoa</taxon>
        <taxon>Hexacorallia</taxon>
        <taxon>Scleractinia</taxon>
        <taxon>Astrocoeniina</taxon>
        <taxon>Pocilloporidae</taxon>
        <taxon>Stylophora</taxon>
    </lineage>
</organism>
<evidence type="ECO:0000259" key="4">
    <source>
        <dbReference type="Pfam" id="PF07258"/>
    </source>
</evidence>
<evidence type="ECO:0000313" key="6">
    <source>
        <dbReference type="Proteomes" id="UP000225706"/>
    </source>
</evidence>
<dbReference type="Pfam" id="PF07258">
    <property type="entry name" value="COMM_domain"/>
    <property type="match status" value="1"/>
</dbReference>
<comment type="similarity">
    <text evidence="3">Belongs to the COMM domain-containing protein 6 family.</text>
</comment>
<accession>A0A2B4SRY5</accession>
<evidence type="ECO:0000256" key="2">
    <source>
        <dbReference type="ARBA" id="ARBA00093393"/>
    </source>
</evidence>
<dbReference type="EMBL" id="LSMT01000038">
    <property type="protein sequence ID" value="PFX31247.1"/>
    <property type="molecule type" value="Genomic_DNA"/>
</dbReference>
<reference evidence="6" key="1">
    <citation type="journal article" date="2017" name="bioRxiv">
        <title>Comparative analysis of the genomes of Stylophora pistillata and Acropora digitifera provides evidence for extensive differences between species of corals.</title>
        <authorList>
            <person name="Voolstra C.R."/>
            <person name="Li Y."/>
            <person name="Liew Y.J."/>
            <person name="Baumgarten S."/>
            <person name="Zoccola D."/>
            <person name="Flot J.-F."/>
            <person name="Tambutte S."/>
            <person name="Allemand D."/>
            <person name="Aranda M."/>
        </authorList>
    </citation>
    <scope>NUCLEOTIDE SEQUENCE [LARGE SCALE GENOMIC DNA]</scope>
</reference>
<evidence type="ECO:0000256" key="1">
    <source>
        <dbReference type="ARBA" id="ARBA00039908"/>
    </source>
</evidence>
<dbReference type="InterPro" id="IPR047155">
    <property type="entry name" value="COMMD4/6/7/8"/>
</dbReference>
<proteinExistence type="inferred from homology"/>
<keyword evidence="6" id="KW-1185">Reference proteome</keyword>
<gene>
    <name evidence="5" type="primary">commd6</name>
    <name evidence="5" type="ORF">AWC38_SpisGene3942</name>
</gene>
<dbReference type="AlphaFoldDB" id="A0A2B4SRY5"/>
<dbReference type="InterPro" id="IPR017920">
    <property type="entry name" value="COMM"/>
</dbReference>
<name>A0A2B4SRY5_STYPI</name>
<comment type="function">
    <text evidence="2">Scaffold protein in the commander complex that is essential for endosomal recycling of transmembrane cargos; the commander complex is composed of the CCC subcomplex and the retriever subcomplex. May modulate activity of cullin-RING E3 ubiquitin ligase (CRL) complexes. Down-regulates activation of NF-kappa-B. Inhibits TNF-induced NFKB1 activation.</text>
</comment>
<protein>
    <recommendedName>
        <fullName evidence="1">COMM domain-containing protein 6</fullName>
    </recommendedName>
</protein>
<evidence type="ECO:0000313" key="5">
    <source>
        <dbReference type="EMBL" id="PFX31247.1"/>
    </source>
</evidence>
<evidence type="ECO:0000256" key="3">
    <source>
        <dbReference type="ARBA" id="ARBA00093468"/>
    </source>
</evidence>